<protein>
    <submittedName>
        <fullName evidence="2">Uncharacterized protein</fullName>
    </submittedName>
</protein>
<dbReference type="Proteomes" id="UP000077202">
    <property type="component" value="Unassembled WGS sequence"/>
</dbReference>
<name>A0A176WQ38_MARPO</name>
<keyword evidence="1" id="KW-0472">Membrane</keyword>
<reference evidence="2" key="1">
    <citation type="submission" date="2016-03" db="EMBL/GenBank/DDBJ databases">
        <title>Mechanisms controlling the formation of the plant cell surface in tip-growing cells are functionally conserved among land plants.</title>
        <authorList>
            <person name="Honkanen S."/>
            <person name="Jones V.A."/>
            <person name="Morieri G."/>
            <person name="Champion C."/>
            <person name="Hetherington A.J."/>
            <person name="Kelly S."/>
            <person name="Saint-Marcoux D."/>
            <person name="Proust H."/>
            <person name="Prescott H."/>
            <person name="Dolan L."/>
        </authorList>
    </citation>
    <scope>NUCLEOTIDE SEQUENCE [LARGE SCALE GENOMIC DNA]</scope>
    <source>
        <tissue evidence="2">Whole gametophyte</tissue>
    </source>
</reference>
<feature type="transmembrane region" description="Helical" evidence="1">
    <location>
        <begin position="12"/>
        <end position="34"/>
    </location>
</feature>
<keyword evidence="1" id="KW-1133">Transmembrane helix</keyword>
<dbReference type="AlphaFoldDB" id="A0A176WQ38"/>
<keyword evidence="3" id="KW-1185">Reference proteome</keyword>
<gene>
    <name evidence="2" type="ORF">AXG93_3267s1030</name>
</gene>
<accession>A0A176WQ38</accession>
<proteinExistence type="predicted"/>
<evidence type="ECO:0000313" key="3">
    <source>
        <dbReference type="Proteomes" id="UP000077202"/>
    </source>
</evidence>
<sequence length="70" mass="7728">MCDHNISEMKSVLNAFGCVGLACLRQIAATVFYALIVQRISCVVELYTETGLGLLLLHFICSYYTIHVTG</sequence>
<keyword evidence="1" id="KW-0812">Transmembrane</keyword>
<comment type="caution">
    <text evidence="2">The sequence shown here is derived from an EMBL/GenBank/DDBJ whole genome shotgun (WGS) entry which is preliminary data.</text>
</comment>
<dbReference type="EMBL" id="LVLJ01000374">
    <property type="protein sequence ID" value="OAE34635.1"/>
    <property type="molecule type" value="Genomic_DNA"/>
</dbReference>
<evidence type="ECO:0000313" key="2">
    <source>
        <dbReference type="EMBL" id="OAE34635.1"/>
    </source>
</evidence>
<evidence type="ECO:0000256" key="1">
    <source>
        <dbReference type="SAM" id="Phobius"/>
    </source>
</evidence>
<organism evidence="2 3">
    <name type="scientific">Marchantia polymorpha subsp. ruderalis</name>
    <dbReference type="NCBI Taxonomy" id="1480154"/>
    <lineage>
        <taxon>Eukaryota</taxon>
        <taxon>Viridiplantae</taxon>
        <taxon>Streptophyta</taxon>
        <taxon>Embryophyta</taxon>
        <taxon>Marchantiophyta</taxon>
        <taxon>Marchantiopsida</taxon>
        <taxon>Marchantiidae</taxon>
        <taxon>Marchantiales</taxon>
        <taxon>Marchantiaceae</taxon>
        <taxon>Marchantia</taxon>
    </lineage>
</organism>
<feature type="transmembrane region" description="Helical" evidence="1">
    <location>
        <begin position="46"/>
        <end position="66"/>
    </location>
</feature>